<sequence length="202" mass="21718">MLSLKAFLSLIPGLNSGGGSESSMLVYLIVRHHLCLRLLLKQLPLSLASFHVCTEYSLLEVQLLTSCLFPGAVGRIMGLLRNGSEGVAAEAVGLVAVLIGGGPGDSNILSDARGERHATIMHTKSVRFANNGYVIILANRLKPMSVSPLLSMAIVEILEAMICEPHSETTQYPVFVELLRQVAGLRRRLFALFGHPAESATV</sequence>
<evidence type="ECO:0000313" key="2">
    <source>
        <dbReference type="Proteomes" id="UP001057402"/>
    </source>
</evidence>
<reference evidence="2" key="1">
    <citation type="journal article" date="2023" name="Front. Plant Sci.">
        <title>Chromosomal-level genome assembly of Melastoma candidum provides insights into trichome evolution.</title>
        <authorList>
            <person name="Zhong Y."/>
            <person name="Wu W."/>
            <person name="Sun C."/>
            <person name="Zou P."/>
            <person name="Liu Y."/>
            <person name="Dai S."/>
            <person name="Zhou R."/>
        </authorList>
    </citation>
    <scope>NUCLEOTIDE SEQUENCE [LARGE SCALE GENOMIC DNA]</scope>
</reference>
<dbReference type="EMBL" id="CM042883">
    <property type="protein sequence ID" value="KAI4377116.1"/>
    <property type="molecule type" value="Genomic_DNA"/>
</dbReference>
<protein>
    <submittedName>
        <fullName evidence="1">Uncharacterized protein</fullName>
    </submittedName>
</protein>
<gene>
    <name evidence="1" type="ORF">MLD38_014800</name>
</gene>
<keyword evidence="2" id="KW-1185">Reference proteome</keyword>
<dbReference type="Proteomes" id="UP001057402">
    <property type="component" value="Chromosome 4"/>
</dbReference>
<evidence type="ECO:0000313" key="1">
    <source>
        <dbReference type="EMBL" id="KAI4377116.1"/>
    </source>
</evidence>
<comment type="caution">
    <text evidence="1">The sequence shown here is derived from an EMBL/GenBank/DDBJ whole genome shotgun (WGS) entry which is preliminary data.</text>
</comment>
<name>A0ACB9RD96_9MYRT</name>
<organism evidence="1 2">
    <name type="scientific">Melastoma candidum</name>
    <dbReference type="NCBI Taxonomy" id="119954"/>
    <lineage>
        <taxon>Eukaryota</taxon>
        <taxon>Viridiplantae</taxon>
        <taxon>Streptophyta</taxon>
        <taxon>Embryophyta</taxon>
        <taxon>Tracheophyta</taxon>
        <taxon>Spermatophyta</taxon>
        <taxon>Magnoliopsida</taxon>
        <taxon>eudicotyledons</taxon>
        <taxon>Gunneridae</taxon>
        <taxon>Pentapetalae</taxon>
        <taxon>rosids</taxon>
        <taxon>malvids</taxon>
        <taxon>Myrtales</taxon>
        <taxon>Melastomataceae</taxon>
        <taxon>Melastomatoideae</taxon>
        <taxon>Melastomateae</taxon>
        <taxon>Melastoma</taxon>
    </lineage>
</organism>
<accession>A0ACB9RD96</accession>
<proteinExistence type="predicted"/>